<organism evidence="1 2">
    <name type="scientific">Folsomia candida</name>
    <name type="common">Springtail</name>
    <dbReference type="NCBI Taxonomy" id="158441"/>
    <lineage>
        <taxon>Eukaryota</taxon>
        <taxon>Metazoa</taxon>
        <taxon>Ecdysozoa</taxon>
        <taxon>Arthropoda</taxon>
        <taxon>Hexapoda</taxon>
        <taxon>Collembola</taxon>
        <taxon>Entomobryomorpha</taxon>
        <taxon>Isotomoidea</taxon>
        <taxon>Isotomidae</taxon>
        <taxon>Proisotominae</taxon>
        <taxon>Folsomia</taxon>
    </lineage>
</organism>
<accession>A0A226EMH9</accession>
<sequence length="123" mass="13844">MFRMLLGTIMHHHNGKDEERRMLMLVKAKSGLNEAEVHCLLIFGTGSRFYCSNLIAPVRDENGDICLYLLNFENLSSTTPEEGASPTEVANHLLSRCESLSLSHFPPTTPTHKVLEETKSSLW</sequence>
<evidence type="ECO:0000313" key="2">
    <source>
        <dbReference type="Proteomes" id="UP000198287"/>
    </source>
</evidence>
<keyword evidence="2" id="KW-1185">Reference proteome</keyword>
<dbReference type="AlphaFoldDB" id="A0A226EMH9"/>
<reference evidence="1 2" key="1">
    <citation type="submission" date="2015-12" db="EMBL/GenBank/DDBJ databases">
        <title>The genome of Folsomia candida.</title>
        <authorList>
            <person name="Faddeeva A."/>
            <person name="Derks M.F."/>
            <person name="Anvar Y."/>
            <person name="Smit S."/>
            <person name="Van Straalen N."/>
            <person name="Roelofs D."/>
        </authorList>
    </citation>
    <scope>NUCLEOTIDE SEQUENCE [LARGE SCALE GENOMIC DNA]</scope>
    <source>
        <strain evidence="1 2">VU population</strain>
        <tissue evidence="1">Whole body</tissue>
    </source>
</reference>
<evidence type="ECO:0000313" key="1">
    <source>
        <dbReference type="EMBL" id="OXA58490.1"/>
    </source>
</evidence>
<dbReference type="EMBL" id="LNIX01000003">
    <property type="protein sequence ID" value="OXA58490.1"/>
    <property type="molecule type" value="Genomic_DNA"/>
</dbReference>
<protein>
    <submittedName>
        <fullName evidence="1">Potassium voltage-gated channel subfamily H member 6</fullName>
    </submittedName>
</protein>
<gene>
    <name evidence="1" type="ORF">Fcan01_07947</name>
</gene>
<dbReference type="OrthoDB" id="432483at2759"/>
<comment type="caution">
    <text evidence="1">The sequence shown here is derived from an EMBL/GenBank/DDBJ whole genome shotgun (WGS) entry which is preliminary data.</text>
</comment>
<name>A0A226EMH9_FOLCA</name>
<dbReference type="Proteomes" id="UP000198287">
    <property type="component" value="Unassembled WGS sequence"/>
</dbReference>
<proteinExistence type="predicted"/>